<comment type="caution">
    <text evidence="1">The sequence shown here is derived from an EMBL/GenBank/DDBJ whole genome shotgun (WGS) entry which is preliminary data.</text>
</comment>
<evidence type="ECO:0000313" key="2">
    <source>
        <dbReference type="Proteomes" id="UP001151002"/>
    </source>
</evidence>
<accession>A0ABT4AZQ3</accession>
<proteinExistence type="predicted"/>
<protein>
    <submittedName>
        <fullName evidence="1">Uncharacterized protein</fullName>
    </submittedName>
</protein>
<evidence type="ECO:0000313" key="1">
    <source>
        <dbReference type="EMBL" id="MCY1139732.1"/>
    </source>
</evidence>
<dbReference type="Gene3D" id="1.20.1260.20">
    <property type="entry name" value="PPE superfamily"/>
    <property type="match status" value="1"/>
</dbReference>
<name>A0ABT4AZQ3_9ACTN</name>
<dbReference type="EMBL" id="JAPNTZ010000006">
    <property type="protein sequence ID" value="MCY1139732.1"/>
    <property type="molecule type" value="Genomic_DNA"/>
</dbReference>
<keyword evidence="2" id="KW-1185">Reference proteome</keyword>
<dbReference type="Proteomes" id="UP001151002">
    <property type="component" value="Unassembled WGS sequence"/>
</dbReference>
<gene>
    <name evidence="1" type="ORF">OWR29_17160</name>
</gene>
<reference evidence="1" key="1">
    <citation type="submission" date="2022-11" db="EMBL/GenBank/DDBJ databases">
        <authorList>
            <person name="Somphong A."/>
            <person name="Phongsopitanun W."/>
        </authorList>
    </citation>
    <scope>NUCLEOTIDE SEQUENCE</scope>
    <source>
        <strain evidence="1">Pm04-4</strain>
    </source>
</reference>
<dbReference type="InterPro" id="IPR038332">
    <property type="entry name" value="PPE_sf"/>
</dbReference>
<sequence>MTITLNGLLTADLGRLETVARHWDQLARTLDVAVEDLGRDTRELPNHWPAGPSSQAAQDKAAEIRVQVGNGQAGCAAIAWIIRDFALDLGQARRHLQEVVADAEAAGLRVDLKAGLITAPLTVAASQGTVDAYAQQIGEVLTSVNDLDRKAAQALSDYTYREDVLPDGEQPRYDDVSILALANWTEFSQTEYWKGQHSLNQDKAIAEHPEIIGAARGIPARDRDTANRILLQRAKDELLAARTRQGEMHDGAMNRAQLDLDRRLAAITDLEHRAEGKHLLSYEPGVEEEAELTKR</sequence>
<dbReference type="RefSeq" id="WP_267563884.1">
    <property type="nucleotide sequence ID" value="NZ_JAPNTZ010000006.1"/>
</dbReference>
<organism evidence="1 2">
    <name type="scientific">Paractinoplanes pyxinae</name>
    <dbReference type="NCBI Taxonomy" id="2997416"/>
    <lineage>
        <taxon>Bacteria</taxon>
        <taxon>Bacillati</taxon>
        <taxon>Actinomycetota</taxon>
        <taxon>Actinomycetes</taxon>
        <taxon>Micromonosporales</taxon>
        <taxon>Micromonosporaceae</taxon>
        <taxon>Paractinoplanes</taxon>
    </lineage>
</organism>